<dbReference type="Gene3D" id="3.40.30.120">
    <property type="match status" value="1"/>
</dbReference>
<dbReference type="EMBL" id="BSTX01000002">
    <property type="protein sequence ID" value="GLZ77917.1"/>
    <property type="molecule type" value="Genomic_DNA"/>
</dbReference>
<dbReference type="InterPro" id="IPR002938">
    <property type="entry name" value="FAD-bd"/>
</dbReference>
<comment type="cofactor">
    <cofactor evidence="1">
        <name>FAD</name>
        <dbReference type="ChEBI" id="CHEBI:57692"/>
    </cofactor>
</comment>
<dbReference type="Gene3D" id="3.50.50.60">
    <property type="entry name" value="FAD/NAD(P)-binding domain"/>
    <property type="match status" value="1"/>
</dbReference>
<dbReference type="Pfam" id="PF01494">
    <property type="entry name" value="FAD_binding_3"/>
    <property type="match status" value="1"/>
</dbReference>
<accession>A0A9W6W3A1</accession>
<dbReference type="InterPro" id="IPR050641">
    <property type="entry name" value="RIFMO-like"/>
</dbReference>
<dbReference type="PRINTS" id="PR00420">
    <property type="entry name" value="RNGMNOXGNASE"/>
</dbReference>
<keyword evidence="2" id="KW-0285">Flavoprotein</keyword>
<gene>
    <name evidence="5" type="ORF">Afil01_27240</name>
</gene>
<dbReference type="AlphaFoldDB" id="A0A9W6W3A1"/>
<dbReference type="Gene3D" id="3.30.70.2450">
    <property type="match status" value="1"/>
</dbReference>
<sequence length="468" mass="48561">MIIGAGPVGLMLACELGAAGVVPIVLDRRTEPGDTPKANGIGGHIIDLLELRGLLDRLGEGSAFLGVPVGFPFGSVPLRFAGLDGIPLRMLLIQQPLLEERLRERAAELGVEVRWGQHVTGVGQDAEGVTVTGDGFGLRARHAVGCDGGSGRVRAMAGIGFPGTTDDEVVWLGHFAAPDTGIFADGPDLAPGWNRTPAGRVLATSLKPGVLVVGVREKGERPTGPVTETDFRAALDRVLGRDLPLGEPIWLSATVSQARLAERYRAGRVFLAGDAAHLFPAGGSALNVGMGDAVNLGWKLAAALRGGPDLLDTYGTERRAVAARALAQTRAQAALERAEGAEGEALRGMLAELFAHADTARHMAATLHGGDVRYDTWSPHPLAGLPLPDLPITTADGRKGTAGLLSEARPLVLDFGGAAGFSSDTVAVVRADCENPPADALLIRPDGYVAWAGGEGLAEAAGRLFGHR</sequence>
<dbReference type="Proteomes" id="UP001165079">
    <property type="component" value="Unassembled WGS sequence"/>
</dbReference>
<protein>
    <submittedName>
        <fullName evidence="5">FAD-dependent oxidoreductase</fullName>
    </submittedName>
</protein>
<evidence type="ECO:0000313" key="5">
    <source>
        <dbReference type="EMBL" id="GLZ77917.1"/>
    </source>
</evidence>
<dbReference type="Pfam" id="PF21274">
    <property type="entry name" value="Rng_hyd_C"/>
    <property type="match status" value="1"/>
</dbReference>
<dbReference type="SUPFAM" id="SSF51905">
    <property type="entry name" value="FAD/NAD(P)-binding domain"/>
    <property type="match status" value="1"/>
</dbReference>
<comment type="caution">
    <text evidence="5">The sequence shown here is derived from an EMBL/GenBank/DDBJ whole genome shotgun (WGS) entry which is preliminary data.</text>
</comment>
<dbReference type="InterPro" id="IPR036188">
    <property type="entry name" value="FAD/NAD-bd_sf"/>
</dbReference>
<dbReference type="PANTHER" id="PTHR43004">
    <property type="entry name" value="TRK SYSTEM POTASSIUM UPTAKE PROTEIN"/>
    <property type="match status" value="1"/>
</dbReference>
<evidence type="ECO:0000256" key="1">
    <source>
        <dbReference type="ARBA" id="ARBA00001974"/>
    </source>
</evidence>
<name>A0A9W6W3A1_9ACTN</name>
<keyword evidence="6" id="KW-1185">Reference proteome</keyword>
<reference evidence="5" key="1">
    <citation type="submission" date="2023-03" db="EMBL/GenBank/DDBJ databases">
        <title>Actinorhabdospora filicis NBRC 111898.</title>
        <authorList>
            <person name="Ichikawa N."/>
            <person name="Sato H."/>
            <person name="Tonouchi N."/>
        </authorList>
    </citation>
    <scope>NUCLEOTIDE SEQUENCE</scope>
    <source>
        <strain evidence="5">NBRC 111898</strain>
    </source>
</reference>
<evidence type="ECO:0000256" key="3">
    <source>
        <dbReference type="ARBA" id="ARBA00022827"/>
    </source>
</evidence>
<evidence type="ECO:0000259" key="4">
    <source>
        <dbReference type="Pfam" id="PF01494"/>
    </source>
</evidence>
<organism evidence="5 6">
    <name type="scientific">Actinorhabdospora filicis</name>
    <dbReference type="NCBI Taxonomy" id="1785913"/>
    <lineage>
        <taxon>Bacteria</taxon>
        <taxon>Bacillati</taxon>
        <taxon>Actinomycetota</taxon>
        <taxon>Actinomycetes</taxon>
        <taxon>Micromonosporales</taxon>
        <taxon>Micromonosporaceae</taxon>
        <taxon>Actinorhabdospora</taxon>
    </lineage>
</organism>
<dbReference type="GO" id="GO:0016709">
    <property type="term" value="F:oxidoreductase activity, acting on paired donors, with incorporation or reduction of molecular oxygen, NAD(P)H as one donor, and incorporation of one atom of oxygen"/>
    <property type="evidence" value="ECO:0007669"/>
    <property type="project" value="UniProtKB-ARBA"/>
</dbReference>
<proteinExistence type="predicted"/>
<keyword evidence="3" id="KW-0274">FAD</keyword>
<evidence type="ECO:0000256" key="2">
    <source>
        <dbReference type="ARBA" id="ARBA00022630"/>
    </source>
</evidence>
<dbReference type="GO" id="GO:0071949">
    <property type="term" value="F:FAD binding"/>
    <property type="evidence" value="ECO:0007669"/>
    <property type="project" value="InterPro"/>
</dbReference>
<dbReference type="PANTHER" id="PTHR43004:SF19">
    <property type="entry name" value="BINDING MONOOXYGENASE, PUTATIVE (JCVI)-RELATED"/>
    <property type="match status" value="1"/>
</dbReference>
<evidence type="ECO:0000313" key="6">
    <source>
        <dbReference type="Proteomes" id="UP001165079"/>
    </source>
</evidence>
<feature type="domain" description="FAD-binding" evidence="4">
    <location>
        <begin position="1"/>
        <end position="328"/>
    </location>
</feature>